<sequence length="226" mass="24210">MTARLVLAALALGAALVLAFTGLVALVVFQCRARKKKARRRNRAQSGESFACAGETQARPRPLAWINQSRGTANSSDSVEHKPLSPEFTTPPPAYTDTVPVVLTTAMSLTLPRALMDDLALRPRALTLPGASQATAPPVLPAVAPSKSFLELLSAAGLRNSIQDVEQAHISGIDDDDKGLRYANYADSGTAELEVVSSYASEFGDDDNQTQYEDYGWAFAQSRSSR</sequence>
<evidence type="ECO:0000313" key="3">
    <source>
        <dbReference type="Proteomes" id="UP000076842"/>
    </source>
</evidence>
<organism evidence="2 3">
    <name type="scientific">Calocera cornea HHB12733</name>
    <dbReference type="NCBI Taxonomy" id="1353952"/>
    <lineage>
        <taxon>Eukaryota</taxon>
        <taxon>Fungi</taxon>
        <taxon>Dikarya</taxon>
        <taxon>Basidiomycota</taxon>
        <taxon>Agaricomycotina</taxon>
        <taxon>Dacrymycetes</taxon>
        <taxon>Dacrymycetales</taxon>
        <taxon>Dacrymycetaceae</taxon>
        <taxon>Calocera</taxon>
    </lineage>
</organism>
<gene>
    <name evidence="2" type="ORF">CALCODRAFT_555016</name>
</gene>
<protein>
    <submittedName>
        <fullName evidence="2">Uncharacterized protein</fullName>
    </submittedName>
</protein>
<evidence type="ECO:0000313" key="2">
    <source>
        <dbReference type="EMBL" id="KZT57991.1"/>
    </source>
</evidence>
<evidence type="ECO:0000256" key="1">
    <source>
        <dbReference type="SAM" id="MobiDB-lite"/>
    </source>
</evidence>
<feature type="non-terminal residue" evidence="2">
    <location>
        <position position="226"/>
    </location>
</feature>
<proteinExistence type="predicted"/>
<dbReference type="OrthoDB" id="10493021at2759"/>
<dbReference type="Proteomes" id="UP000076842">
    <property type="component" value="Unassembled WGS sequence"/>
</dbReference>
<dbReference type="AlphaFoldDB" id="A0A165GF39"/>
<dbReference type="InParanoid" id="A0A165GF39"/>
<accession>A0A165GF39</accession>
<feature type="region of interest" description="Disordered" evidence="1">
    <location>
        <begin position="69"/>
        <end position="91"/>
    </location>
</feature>
<dbReference type="EMBL" id="KV423956">
    <property type="protein sequence ID" value="KZT57991.1"/>
    <property type="molecule type" value="Genomic_DNA"/>
</dbReference>
<name>A0A165GF39_9BASI</name>
<keyword evidence="3" id="KW-1185">Reference proteome</keyword>
<reference evidence="2 3" key="1">
    <citation type="journal article" date="2016" name="Mol. Biol. Evol.">
        <title>Comparative Genomics of Early-Diverging Mushroom-Forming Fungi Provides Insights into the Origins of Lignocellulose Decay Capabilities.</title>
        <authorList>
            <person name="Nagy L.G."/>
            <person name="Riley R."/>
            <person name="Tritt A."/>
            <person name="Adam C."/>
            <person name="Daum C."/>
            <person name="Floudas D."/>
            <person name="Sun H."/>
            <person name="Yadav J.S."/>
            <person name="Pangilinan J."/>
            <person name="Larsson K.H."/>
            <person name="Matsuura K."/>
            <person name="Barry K."/>
            <person name="Labutti K."/>
            <person name="Kuo R."/>
            <person name="Ohm R.A."/>
            <person name="Bhattacharya S.S."/>
            <person name="Shirouzu T."/>
            <person name="Yoshinaga Y."/>
            <person name="Martin F.M."/>
            <person name="Grigoriev I.V."/>
            <person name="Hibbett D.S."/>
        </authorList>
    </citation>
    <scope>NUCLEOTIDE SEQUENCE [LARGE SCALE GENOMIC DNA]</scope>
    <source>
        <strain evidence="2 3">HHB12733</strain>
    </source>
</reference>